<dbReference type="PANTHER" id="PTHR21040:SF8">
    <property type="entry name" value="BCDNA.GH04120"/>
    <property type="match status" value="1"/>
</dbReference>
<evidence type="ECO:0000313" key="5">
    <source>
        <dbReference type="EMBL" id="PKY87546.1"/>
    </source>
</evidence>
<dbReference type="Gene3D" id="3.20.20.80">
    <property type="entry name" value="Glycosidases"/>
    <property type="match status" value="1"/>
</dbReference>
<keyword evidence="2" id="KW-0378">Hydrolase</keyword>
<evidence type="ECO:0000256" key="2">
    <source>
        <dbReference type="ARBA" id="ARBA00022801"/>
    </source>
</evidence>
<dbReference type="InterPro" id="IPR041063">
    <property type="entry name" value="Glyco_H_20C_C"/>
</dbReference>
<name>A0A2I1JVZ9_9LACT</name>
<dbReference type="Pfam" id="PF18088">
    <property type="entry name" value="Glyco_H_20C_C"/>
    <property type="match status" value="1"/>
</dbReference>
<protein>
    <submittedName>
        <fullName evidence="5">Beta-N-acetylhexosaminidase</fullName>
    </submittedName>
</protein>
<dbReference type="EMBL" id="PKHE01000025">
    <property type="protein sequence ID" value="PKY87546.1"/>
    <property type="molecule type" value="Genomic_DNA"/>
</dbReference>
<dbReference type="CDD" id="cd06565">
    <property type="entry name" value="GH20_GcnA-like"/>
    <property type="match status" value="1"/>
</dbReference>
<evidence type="ECO:0000256" key="1">
    <source>
        <dbReference type="ARBA" id="ARBA00006285"/>
    </source>
</evidence>
<comment type="caution">
    <text evidence="5">The sequence shown here is derived from an EMBL/GenBank/DDBJ whole genome shotgun (WGS) entry which is preliminary data.</text>
</comment>
<sequence length="617" mass="71715">MQLNVLDASLKDKVKRLQSELGVTLDPAGETLECTIDPTLSQSSVQHINDTIELSATDLPTTWYLLKRLANEQDTQSLTIQKNFRQVGMMLDCSRNSVPKVSYLKSLIRQFATMGHTWLMLYMEDVYEVPEQPYFGAYRGRYSQDELRELDAYAEDLGIELVPCIQTLAHLNQFMEWEHITRQYGDIDDILNVGRPETLTLIEQMIQSLRQCFKTDKIHIGMDEAYNLGRGTYLDEQGLKPKVEILHSHLENVLQICHKYQFNPIMWDDMFFSKYSKVESENYQIPSGVQLMHWDYYRTDYDEYDQRFKERQAITNDLAFAGGAWRWTGVIPHHSKTLYTTLPALEAAKKYGVKDLLATCWGDEGSETPQDAVRYGAVLYTYLQYHEHYNEEEFDAHLRLYTELSLADWLKQEQADLLPEFSIPASLNANPSKYLLFQDLLMPLFIQYTEELDQLTDYTKHLTQLEHYFATLEAGDPQVNHYYQALVGALKLRWRLPLTLREAYEAKDHQTLSTIANETIPLLNRALDELLDARRDLWLTEAKPQGLEVIEFRIGMLKTRGEGVALRINDYLAGKIEMIEELHEQSYEPLPDQATKGVQTAIYVRQNTMMSRNKISW</sequence>
<organism evidence="5 6">
    <name type="scientific">Falseniella ignava</name>
    <dbReference type="NCBI Taxonomy" id="137730"/>
    <lineage>
        <taxon>Bacteria</taxon>
        <taxon>Bacillati</taxon>
        <taxon>Bacillota</taxon>
        <taxon>Bacilli</taxon>
        <taxon>Lactobacillales</taxon>
        <taxon>Aerococcaceae</taxon>
        <taxon>Falseniella</taxon>
    </lineage>
</organism>
<dbReference type="OrthoDB" id="383771at2"/>
<evidence type="ECO:0000259" key="4">
    <source>
        <dbReference type="Pfam" id="PF18088"/>
    </source>
</evidence>
<feature type="domain" description="Glycoside hydrolase family 20 catalytic" evidence="3">
    <location>
        <begin position="88"/>
        <end position="298"/>
    </location>
</feature>
<accession>A0A2I1JVZ9</accession>
<dbReference type="PANTHER" id="PTHR21040">
    <property type="entry name" value="BCDNA.GH04120"/>
    <property type="match status" value="1"/>
</dbReference>
<dbReference type="AlphaFoldDB" id="A0A2I1JVZ9"/>
<reference evidence="5 6" key="1">
    <citation type="submission" date="2017-12" db="EMBL/GenBank/DDBJ databases">
        <title>Phylogenetic diversity of female urinary microbiome.</title>
        <authorList>
            <person name="Thomas-White K."/>
            <person name="Wolfe A.J."/>
        </authorList>
    </citation>
    <scope>NUCLEOTIDE SEQUENCE [LARGE SCALE GENOMIC DNA]</scope>
    <source>
        <strain evidence="5 6">UMB0898</strain>
    </source>
</reference>
<gene>
    <name evidence="5" type="ORF">CYJ57_07215</name>
</gene>
<dbReference type="GO" id="GO:0005975">
    <property type="term" value="P:carbohydrate metabolic process"/>
    <property type="evidence" value="ECO:0007669"/>
    <property type="project" value="InterPro"/>
</dbReference>
<dbReference type="Proteomes" id="UP000234384">
    <property type="component" value="Unassembled WGS sequence"/>
</dbReference>
<dbReference type="GO" id="GO:0004563">
    <property type="term" value="F:beta-N-acetylhexosaminidase activity"/>
    <property type="evidence" value="ECO:0007669"/>
    <property type="project" value="UniProtKB-ARBA"/>
</dbReference>
<dbReference type="InterPro" id="IPR017853">
    <property type="entry name" value="GH"/>
</dbReference>
<evidence type="ECO:0000313" key="6">
    <source>
        <dbReference type="Proteomes" id="UP000234384"/>
    </source>
</evidence>
<dbReference type="InterPro" id="IPR038901">
    <property type="entry name" value="HEXDC-like"/>
</dbReference>
<proteinExistence type="inferred from homology"/>
<dbReference type="Gene3D" id="1.20.120.670">
    <property type="entry name" value="N-acetyl-b-d-glucoasminidase"/>
    <property type="match status" value="1"/>
</dbReference>
<dbReference type="RefSeq" id="WP_101954705.1">
    <property type="nucleotide sequence ID" value="NZ_PKHE01000025.1"/>
</dbReference>
<dbReference type="InterPro" id="IPR015883">
    <property type="entry name" value="Glyco_hydro_20_cat"/>
</dbReference>
<feature type="domain" description="Glycoside Hydrolase 20C C-terminal" evidence="4">
    <location>
        <begin position="408"/>
        <end position="587"/>
    </location>
</feature>
<comment type="similarity">
    <text evidence="1">Belongs to the glycosyl hydrolase 20 family.</text>
</comment>
<evidence type="ECO:0000259" key="3">
    <source>
        <dbReference type="Pfam" id="PF00728"/>
    </source>
</evidence>
<dbReference type="SUPFAM" id="SSF51445">
    <property type="entry name" value="(Trans)glycosidases"/>
    <property type="match status" value="1"/>
</dbReference>
<dbReference type="Pfam" id="PF00728">
    <property type="entry name" value="Glyco_hydro_20"/>
    <property type="match status" value="1"/>
</dbReference>